<gene>
    <name evidence="3" type="ORF">CLV92_1129</name>
</gene>
<dbReference type="Proteomes" id="UP000239485">
    <property type="component" value="Unassembled WGS sequence"/>
</dbReference>
<keyword evidence="4" id="KW-1185">Reference proteome</keyword>
<comment type="caution">
    <text evidence="3">The sequence shown here is derived from an EMBL/GenBank/DDBJ whole genome shotgun (WGS) entry which is preliminary data.</text>
</comment>
<dbReference type="InterPro" id="IPR029058">
    <property type="entry name" value="AB_hydrolase_fold"/>
</dbReference>
<name>A0A2S6IF63_9ACTN</name>
<dbReference type="InterPro" id="IPR000639">
    <property type="entry name" value="Epox_hydrolase-like"/>
</dbReference>
<evidence type="ECO:0000256" key="1">
    <source>
        <dbReference type="ARBA" id="ARBA00022801"/>
    </source>
</evidence>
<reference evidence="3 4" key="1">
    <citation type="submission" date="2018-02" db="EMBL/GenBank/DDBJ databases">
        <title>Genomic Encyclopedia of Archaeal and Bacterial Type Strains, Phase II (KMG-II): from individual species to whole genera.</title>
        <authorList>
            <person name="Goeker M."/>
        </authorList>
    </citation>
    <scope>NUCLEOTIDE SEQUENCE [LARGE SCALE GENOMIC DNA]</scope>
    <source>
        <strain evidence="3 4">DSM 22857</strain>
    </source>
</reference>
<protein>
    <submittedName>
        <fullName evidence="3">Pimeloyl-ACP methyl ester carboxylesterase</fullName>
    </submittedName>
</protein>
<dbReference type="Gene3D" id="3.40.50.1820">
    <property type="entry name" value="alpha/beta hydrolase"/>
    <property type="match status" value="1"/>
</dbReference>
<dbReference type="OrthoDB" id="2987348at2"/>
<accession>A0A2S6IF63</accession>
<dbReference type="EMBL" id="PTJD01000012">
    <property type="protein sequence ID" value="PPK92837.1"/>
    <property type="molecule type" value="Genomic_DNA"/>
</dbReference>
<evidence type="ECO:0000313" key="3">
    <source>
        <dbReference type="EMBL" id="PPK92837.1"/>
    </source>
</evidence>
<dbReference type="RefSeq" id="WP_104434174.1">
    <property type="nucleotide sequence ID" value="NZ_PTJD01000012.1"/>
</dbReference>
<dbReference type="AlphaFoldDB" id="A0A2S6IF63"/>
<dbReference type="PANTHER" id="PTHR43329">
    <property type="entry name" value="EPOXIDE HYDROLASE"/>
    <property type="match status" value="1"/>
</dbReference>
<keyword evidence="1" id="KW-0378">Hydrolase</keyword>
<dbReference type="Pfam" id="PF00561">
    <property type="entry name" value="Abhydrolase_1"/>
    <property type="match status" value="1"/>
</dbReference>
<dbReference type="GO" id="GO:0016787">
    <property type="term" value="F:hydrolase activity"/>
    <property type="evidence" value="ECO:0007669"/>
    <property type="project" value="UniProtKB-KW"/>
</dbReference>
<organism evidence="3 4">
    <name type="scientific">Kineococcus xinjiangensis</name>
    <dbReference type="NCBI Taxonomy" id="512762"/>
    <lineage>
        <taxon>Bacteria</taxon>
        <taxon>Bacillati</taxon>
        <taxon>Actinomycetota</taxon>
        <taxon>Actinomycetes</taxon>
        <taxon>Kineosporiales</taxon>
        <taxon>Kineosporiaceae</taxon>
        <taxon>Kineococcus</taxon>
    </lineage>
</organism>
<evidence type="ECO:0000313" key="4">
    <source>
        <dbReference type="Proteomes" id="UP000239485"/>
    </source>
</evidence>
<evidence type="ECO:0000259" key="2">
    <source>
        <dbReference type="Pfam" id="PF00561"/>
    </source>
</evidence>
<dbReference type="PRINTS" id="PR00111">
    <property type="entry name" value="ABHYDROLASE"/>
</dbReference>
<sequence length="307" mass="33553">MRPEDTEDVSTVLVHGPWQHRFVSAHGARFHVAEAGEGPLVVLLHGFPQFWWAWRWQLCDLADAGYRAVAMDLRGYGASDKPPRGYDTATSAADVAAVIRALGESEAFVVGHGLGGRTAWAMPALTPRLVRGVAVLGAAHPLLWRSALLDLLRAGDAGRRALAALAASQVPSLPERELVTGEGVQRVLTSWSAPGWPDEETLQRYRSAMRVPFVAHSASEYHRWIVRSPLREEGRRFAAALRRPVEVPVLQLHGRLDPTLGAETVWAASDLVAGPHRVQEIDGAGHFLPEEASEHVSAALLSWLARW</sequence>
<dbReference type="SUPFAM" id="SSF53474">
    <property type="entry name" value="alpha/beta-Hydrolases"/>
    <property type="match status" value="1"/>
</dbReference>
<proteinExistence type="predicted"/>
<feature type="domain" description="AB hydrolase-1" evidence="2">
    <location>
        <begin position="39"/>
        <end position="291"/>
    </location>
</feature>
<dbReference type="PRINTS" id="PR00412">
    <property type="entry name" value="EPOXHYDRLASE"/>
</dbReference>
<dbReference type="InterPro" id="IPR000073">
    <property type="entry name" value="AB_hydrolase_1"/>
</dbReference>